<keyword evidence="2" id="KW-0732">Signal</keyword>
<dbReference type="PANTHER" id="PTHR11069:SF23">
    <property type="entry name" value="LYSOSOMAL ACID GLUCOSYLCERAMIDASE"/>
    <property type="match status" value="1"/>
</dbReference>
<dbReference type="PRINTS" id="PR00843">
    <property type="entry name" value="GLHYDRLASE30"/>
</dbReference>
<evidence type="ECO:0000313" key="8">
    <source>
        <dbReference type="Proteomes" id="UP000284779"/>
    </source>
</evidence>
<dbReference type="AlphaFoldDB" id="A0A413R5N4"/>
<evidence type="ECO:0000256" key="2">
    <source>
        <dbReference type="ARBA" id="ARBA00022729"/>
    </source>
</evidence>
<evidence type="ECO:0000313" key="7">
    <source>
        <dbReference type="EMBL" id="RHA17097.1"/>
    </source>
</evidence>
<dbReference type="Gene3D" id="2.60.40.1180">
    <property type="entry name" value="Golgi alpha-mannosidase II"/>
    <property type="match status" value="1"/>
</dbReference>
<dbReference type="InterPro" id="IPR013780">
    <property type="entry name" value="Glyco_hydro_b"/>
</dbReference>
<dbReference type="InterPro" id="IPR001139">
    <property type="entry name" value="Glyco_hydro_30"/>
</dbReference>
<dbReference type="InterPro" id="IPR033453">
    <property type="entry name" value="Glyco_hydro_30_TIM-barrel"/>
</dbReference>
<dbReference type="RefSeq" id="WP_117971357.1">
    <property type="nucleotide sequence ID" value="NZ_QSFD01000011.1"/>
</dbReference>
<comment type="caution">
    <text evidence="7">The sequence shown here is derived from an EMBL/GenBank/DDBJ whole genome shotgun (WGS) entry which is preliminary data.</text>
</comment>
<dbReference type="Pfam" id="PF17189">
    <property type="entry name" value="Glyco_hydro_30C"/>
    <property type="match status" value="1"/>
</dbReference>
<dbReference type="GO" id="GO:0004348">
    <property type="term" value="F:glucosylceramidase activity"/>
    <property type="evidence" value="ECO:0007669"/>
    <property type="project" value="InterPro"/>
</dbReference>
<dbReference type="Proteomes" id="UP000284779">
    <property type="component" value="Unassembled WGS sequence"/>
</dbReference>
<evidence type="ECO:0000259" key="6">
    <source>
        <dbReference type="Pfam" id="PF17189"/>
    </source>
</evidence>
<feature type="domain" description="Glycosyl hydrolase family 30 TIM-barrel" evidence="5">
    <location>
        <begin position="50"/>
        <end position="390"/>
    </location>
</feature>
<gene>
    <name evidence="7" type="ORF">DW944_10385</name>
</gene>
<dbReference type="InterPro" id="IPR033452">
    <property type="entry name" value="GH30_C"/>
</dbReference>
<evidence type="ECO:0000259" key="5">
    <source>
        <dbReference type="Pfam" id="PF02055"/>
    </source>
</evidence>
<dbReference type="SUPFAM" id="SSF51445">
    <property type="entry name" value="(Trans)glycosidases"/>
    <property type="match status" value="1"/>
</dbReference>
<comment type="similarity">
    <text evidence="1 4">Belongs to the glycosyl hydrolase 30 family.</text>
</comment>
<feature type="domain" description="Glycosyl hydrolase family 30 beta sandwich" evidence="6">
    <location>
        <begin position="393"/>
        <end position="454"/>
    </location>
</feature>
<organism evidence="7 8">
    <name type="scientific">Eubacterium ventriosum</name>
    <dbReference type="NCBI Taxonomy" id="39496"/>
    <lineage>
        <taxon>Bacteria</taxon>
        <taxon>Bacillati</taxon>
        <taxon>Bacillota</taxon>
        <taxon>Clostridia</taxon>
        <taxon>Eubacteriales</taxon>
        <taxon>Eubacteriaceae</taxon>
        <taxon>Eubacterium</taxon>
    </lineage>
</organism>
<name>A0A413R5N4_9FIRM</name>
<evidence type="ECO:0000256" key="1">
    <source>
        <dbReference type="ARBA" id="ARBA00005382"/>
    </source>
</evidence>
<reference evidence="7 8" key="1">
    <citation type="submission" date="2018-08" db="EMBL/GenBank/DDBJ databases">
        <title>A genome reference for cultivated species of the human gut microbiota.</title>
        <authorList>
            <person name="Zou Y."/>
            <person name="Xue W."/>
            <person name="Luo G."/>
        </authorList>
    </citation>
    <scope>NUCLEOTIDE SEQUENCE [LARGE SCALE GENOMIC DNA]</scope>
    <source>
        <strain evidence="7 8">AM44-11BH</strain>
    </source>
</reference>
<dbReference type="GO" id="GO:0006680">
    <property type="term" value="P:glucosylceramide catabolic process"/>
    <property type="evidence" value="ECO:0007669"/>
    <property type="project" value="TreeGrafter"/>
</dbReference>
<keyword evidence="4" id="KW-0326">Glycosidase</keyword>
<evidence type="ECO:0000256" key="4">
    <source>
        <dbReference type="RuleBase" id="RU361188"/>
    </source>
</evidence>
<evidence type="ECO:0000256" key="3">
    <source>
        <dbReference type="ARBA" id="ARBA00022801"/>
    </source>
</evidence>
<keyword evidence="3 4" id="KW-0378">Hydrolase</keyword>
<accession>A0A413R5N4</accession>
<keyword evidence="8" id="KW-1185">Reference proteome</keyword>
<dbReference type="EMBL" id="QSFD01000011">
    <property type="protein sequence ID" value="RHA17097.1"/>
    <property type="molecule type" value="Genomic_DNA"/>
</dbReference>
<dbReference type="Pfam" id="PF02055">
    <property type="entry name" value="Glyco_hydro_30"/>
    <property type="match status" value="1"/>
</dbReference>
<sequence length="461" mass="52945">MKPVVKVIQTAKNEKQVWRKLDDLELFKYYNFRMNTVSVDSSISYQKLLGFGGAFTEASAYTWANADEKSKDEIVKAYFDKEHGLAYNLGRTTIHGCDFSLEPYTYIEEGDFELSTFDMSREDKWLVPFLTRAKETAGHSLGILASPWSPPAFMKDNKDINNGGRLLKKNYATWAEYMVKYIEGMKERGIEIDMISIQNEPAAKQEWASCKYEADEEAEFAVDYLYPALEKRGLQDKVKIVIWDHNRDLMFRRLNESMAYPGAREKVWGAAFHWYVSDKSEILTMVHEKFPEKHLLFTEGCVELVNNSGGTSSKAGIGAWKHGEIYGRNIIKDFNNYNEAWIDWNLLLNEIGGPNYVGNYCEAPVMYDRNTKEIMYNSSYYYIGHFSRYIEPGAVRICCRNDVDKGLYSVSFKNPNGDIVTVVQNELNRKQRLALVVDGQGTNTEIPAHSITTFITKNSQE</sequence>
<dbReference type="PANTHER" id="PTHR11069">
    <property type="entry name" value="GLUCOSYLCERAMIDASE"/>
    <property type="match status" value="1"/>
</dbReference>
<proteinExistence type="inferred from homology"/>
<dbReference type="InterPro" id="IPR017853">
    <property type="entry name" value="GH"/>
</dbReference>
<dbReference type="GO" id="GO:0016020">
    <property type="term" value="C:membrane"/>
    <property type="evidence" value="ECO:0007669"/>
    <property type="project" value="GOC"/>
</dbReference>
<dbReference type="Gene3D" id="3.20.20.80">
    <property type="entry name" value="Glycosidases"/>
    <property type="match status" value="1"/>
</dbReference>
<protein>
    <submittedName>
        <fullName evidence="7">Glucosylceramidase</fullName>
    </submittedName>
</protein>